<dbReference type="KEGG" id="sde:Sde_0379"/>
<proteinExistence type="predicted"/>
<dbReference type="Gene3D" id="1.10.260.40">
    <property type="entry name" value="lambda repressor-like DNA-binding domains"/>
    <property type="match status" value="1"/>
</dbReference>
<keyword evidence="1" id="KW-0238">DNA-binding</keyword>
<feature type="domain" description="HTH cro/C1-type" evidence="2">
    <location>
        <begin position="10"/>
        <end position="64"/>
    </location>
</feature>
<dbReference type="OrthoDB" id="9792093at2"/>
<dbReference type="Pfam" id="PF01381">
    <property type="entry name" value="HTH_3"/>
    <property type="match status" value="1"/>
</dbReference>
<dbReference type="InterPro" id="IPR010982">
    <property type="entry name" value="Lambda_DNA-bd_dom_sf"/>
</dbReference>
<sequence>MTFDHIGTFIRNYRQTNGESLQALADRSGVSRSMIAQIESNQKSPTVTTLAKLAGAMSISLGDLVEPSKHTTHYVIVKGSKTNIVSKQNSPFVCHQLLAQSNSCNVDFYHFYFSKYGKTGFAANKLGTQKTVWLDTGQITLHLHNETISLNAGQAIHFAASTPHRFENRSGPLAKGCFTVSYSN</sequence>
<dbReference type="Proteomes" id="UP000001947">
    <property type="component" value="Chromosome"/>
</dbReference>
<protein>
    <submittedName>
        <fullName evidence="3">Transcriptional regulator</fullName>
    </submittedName>
</protein>
<evidence type="ECO:0000313" key="3">
    <source>
        <dbReference type="EMBL" id="ABD79643.1"/>
    </source>
</evidence>
<dbReference type="SUPFAM" id="SSF51182">
    <property type="entry name" value="RmlC-like cupins"/>
    <property type="match status" value="1"/>
</dbReference>
<dbReference type="SUPFAM" id="SSF47413">
    <property type="entry name" value="lambda repressor-like DNA-binding domains"/>
    <property type="match status" value="1"/>
</dbReference>
<dbReference type="RefSeq" id="WP_011466867.1">
    <property type="nucleotide sequence ID" value="NC_007912.1"/>
</dbReference>
<dbReference type="GeneID" id="98612079"/>
<dbReference type="HOGENOM" id="CLU_085376_3_2_6"/>
<dbReference type="PANTHER" id="PTHR46797:SF1">
    <property type="entry name" value="METHYLPHOSPHONATE SYNTHASE"/>
    <property type="match status" value="1"/>
</dbReference>
<dbReference type="Gene3D" id="2.60.120.10">
    <property type="entry name" value="Jelly Rolls"/>
    <property type="match status" value="1"/>
</dbReference>
<dbReference type="GO" id="GO:0003700">
    <property type="term" value="F:DNA-binding transcription factor activity"/>
    <property type="evidence" value="ECO:0007669"/>
    <property type="project" value="TreeGrafter"/>
</dbReference>
<dbReference type="STRING" id="203122.Sde_0379"/>
<dbReference type="eggNOG" id="COG1396">
    <property type="taxonomic scope" value="Bacteria"/>
</dbReference>
<dbReference type="InterPro" id="IPR001387">
    <property type="entry name" value="Cro/C1-type_HTH"/>
</dbReference>
<dbReference type="InterPro" id="IPR011051">
    <property type="entry name" value="RmlC_Cupin_sf"/>
</dbReference>
<dbReference type="PANTHER" id="PTHR46797">
    <property type="entry name" value="HTH-TYPE TRANSCRIPTIONAL REGULATOR"/>
    <property type="match status" value="1"/>
</dbReference>
<dbReference type="InterPro" id="IPR050807">
    <property type="entry name" value="TransReg_Diox_bact_type"/>
</dbReference>
<gene>
    <name evidence="3" type="ordered locus">Sde_0379</name>
</gene>
<dbReference type="PROSITE" id="PS50943">
    <property type="entry name" value="HTH_CROC1"/>
    <property type="match status" value="1"/>
</dbReference>
<dbReference type="CDD" id="cd02209">
    <property type="entry name" value="cupin_XRE_C"/>
    <property type="match status" value="1"/>
</dbReference>
<reference evidence="3 4" key="1">
    <citation type="journal article" date="2008" name="PLoS Genet.">
        <title>Complete genome sequence of the complex carbohydrate-degrading marine bacterium, Saccharophagus degradans strain 2-40 T.</title>
        <authorList>
            <person name="Weiner R.M."/>
            <person name="Taylor L.E.II."/>
            <person name="Henrissat B."/>
            <person name="Hauser L."/>
            <person name="Land M."/>
            <person name="Coutinho P.M."/>
            <person name="Rancurel C."/>
            <person name="Saunders E.H."/>
            <person name="Longmire A.G."/>
            <person name="Zhang H."/>
            <person name="Bayer E.A."/>
            <person name="Gilbert H.J."/>
            <person name="Larimer F."/>
            <person name="Zhulin I.B."/>
            <person name="Ekborg N.A."/>
            <person name="Lamed R."/>
            <person name="Richardson P.M."/>
            <person name="Borovok I."/>
            <person name="Hutcheson S."/>
        </authorList>
    </citation>
    <scope>NUCLEOTIDE SEQUENCE [LARGE SCALE GENOMIC DNA]</scope>
    <source>
        <strain evidence="4">2-40 / ATCC 43961 / DSM 17024</strain>
    </source>
</reference>
<dbReference type="EMBL" id="CP000282">
    <property type="protein sequence ID" value="ABD79643.1"/>
    <property type="molecule type" value="Genomic_DNA"/>
</dbReference>
<dbReference type="SMART" id="SM00530">
    <property type="entry name" value="HTH_XRE"/>
    <property type="match status" value="1"/>
</dbReference>
<dbReference type="InterPro" id="IPR014710">
    <property type="entry name" value="RmlC-like_jellyroll"/>
</dbReference>
<organism evidence="3 4">
    <name type="scientific">Saccharophagus degradans (strain 2-40 / ATCC 43961 / DSM 17024)</name>
    <dbReference type="NCBI Taxonomy" id="203122"/>
    <lineage>
        <taxon>Bacteria</taxon>
        <taxon>Pseudomonadati</taxon>
        <taxon>Pseudomonadota</taxon>
        <taxon>Gammaproteobacteria</taxon>
        <taxon>Cellvibrionales</taxon>
        <taxon>Cellvibrionaceae</taxon>
        <taxon>Saccharophagus</taxon>
    </lineage>
</organism>
<evidence type="ECO:0000259" key="2">
    <source>
        <dbReference type="PROSITE" id="PS50943"/>
    </source>
</evidence>
<dbReference type="CDD" id="cd00093">
    <property type="entry name" value="HTH_XRE"/>
    <property type="match status" value="1"/>
</dbReference>
<dbReference type="AlphaFoldDB" id="Q21NT6"/>
<name>Q21NT6_SACD2</name>
<accession>Q21NT6</accession>
<evidence type="ECO:0000313" key="4">
    <source>
        <dbReference type="Proteomes" id="UP000001947"/>
    </source>
</evidence>
<dbReference type="GO" id="GO:0005829">
    <property type="term" value="C:cytosol"/>
    <property type="evidence" value="ECO:0007669"/>
    <property type="project" value="TreeGrafter"/>
</dbReference>
<keyword evidence="4" id="KW-1185">Reference proteome</keyword>
<dbReference type="GO" id="GO:0003677">
    <property type="term" value="F:DNA binding"/>
    <property type="evidence" value="ECO:0007669"/>
    <property type="project" value="UniProtKB-KW"/>
</dbReference>
<evidence type="ECO:0000256" key="1">
    <source>
        <dbReference type="ARBA" id="ARBA00023125"/>
    </source>
</evidence>